<dbReference type="Proteomes" id="UP000887565">
    <property type="component" value="Unplaced"/>
</dbReference>
<evidence type="ECO:0000313" key="2">
    <source>
        <dbReference type="WBParaSite" id="nRc.2.0.1.t24563-RA"/>
    </source>
</evidence>
<protein>
    <submittedName>
        <fullName evidence="2">Uncharacterized protein</fullName>
    </submittedName>
</protein>
<proteinExistence type="predicted"/>
<dbReference type="AlphaFoldDB" id="A0A915JEF7"/>
<reference evidence="2" key="1">
    <citation type="submission" date="2022-11" db="UniProtKB">
        <authorList>
            <consortium name="WormBaseParasite"/>
        </authorList>
    </citation>
    <scope>IDENTIFICATION</scope>
</reference>
<accession>A0A915JEF7</accession>
<dbReference type="WBParaSite" id="nRc.2.0.1.t24563-RA">
    <property type="protein sequence ID" value="nRc.2.0.1.t24563-RA"/>
    <property type="gene ID" value="nRc.2.0.1.g24563"/>
</dbReference>
<evidence type="ECO:0000313" key="1">
    <source>
        <dbReference type="Proteomes" id="UP000887565"/>
    </source>
</evidence>
<keyword evidence="1" id="KW-1185">Reference proteome</keyword>
<sequence>MAVVVWNWNCAQDQAWNCQNTSKKNASVHSNTSPLMFNNLI</sequence>
<organism evidence="1 2">
    <name type="scientific">Romanomermis culicivorax</name>
    <name type="common">Nematode worm</name>
    <dbReference type="NCBI Taxonomy" id="13658"/>
    <lineage>
        <taxon>Eukaryota</taxon>
        <taxon>Metazoa</taxon>
        <taxon>Ecdysozoa</taxon>
        <taxon>Nematoda</taxon>
        <taxon>Enoplea</taxon>
        <taxon>Dorylaimia</taxon>
        <taxon>Mermithida</taxon>
        <taxon>Mermithoidea</taxon>
        <taxon>Mermithidae</taxon>
        <taxon>Romanomermis</taxon>
    </lineage>
</organism>
<name>A0A915JEF7_ROMCU</name>